<keyword evidence="2" id="KW-1185">Reference proteome</keyword>
<evidence type="ECO:0000313" key="1">
    <source>
        <dbReference type="EMBL" id="PSC06556.1"/>
    </source>
</evidence>
<evidence type="ECO:0000313" key="2">
    <source>
        <dbReference type="Proteomes" id="UP000239772"/>
    </source>
</evidence>
<reference evidence="2" key="1">
    <citation type="submission" date="2018-03" db="EMBL/GenBank/DDBJ databases">
        <authorList>
            <person name="Sun L."/>
            <person name="Liu H."/>
            <person name="Chen W."/>
            <person name="Huang K."/>
            <person name="Liu W."/>
            <person name="Gao X."/>
        </authorList>
    </citation>
    <scope>NUCLEOTIDE SEQUENCE [LARGE SCALE GENOMIC DNA]</scope>
    <source>
        <strain evidence="2">SH9</strain>
    </source>
</reference>
<dbReference type="AlphaFoldDB" id="A0A2T1HXZ0"/>
<dbReference type="Proteomes" id="UP000239772">
    <property type="component" value="Unassembled WGS sequence"/>
</dbReference>
<gene>
    <name evidence="1" type="ORF">SLNSH_01715</name>
</gene>
<name>A0A2T1HXZ0_9HYPH</name>
<proteinExistence type="predicted"/>
<accession>A0A2T1HXZ0</accession>
<organism evidence="1 2">
    <name type="scientific">Alsobacter soli</name>
    <dbReference type="NCBI Taxonomy" id="2109933"/>
    <lineage>
        <taxon>Bacteria</taxon>
        <taxon>Pseudomonadati</taxon>
        <taxon>Pseudomonadota</taxon>
        <taxon>Alphaproteobacteria</taxon>
        <taxon>Hyphomicrobiales</taxon>
        <taxon>Alsobacteraceae</taxon>
        <taxon>Alsobacter</taxon>
    </lineage>
</organism>
<protein>
    <submittedName>
        <fullName evidence="1">Uncharacterized protein</fullName>
    </submittedName>
</protein>
<sequence>MSSAIQASLEALRLALAAETGIQIDEERWSNMDFANKCAWIIAVLRALIGGEGSADTFQ</sequence>
<comment type="caution">
    <text evidence="1">The sequence shown here is derived from an EMBL/GenBank/DDBJ whole genome shotgun (WGS) entry which is preliminary data.</text>
</comment>
<dbReference type="EMBL" id="PVZS01000002">
    <property type="protein sequence ID" value="PSC06556.1"/>
    <property type="molecule type" value="Genomic_DNA"/>
</dbReference>